<keyword evidence="5" id="KW-1133">Transmembrane helix</keyword>
<feature type="domain" description="Pyrrolo-quinoline quinone repeat" evidence="6">
    <location>
        <begin position="167"/>
        <end position="280"/>
    </location>
</feature>
<evidence type="ECO:0000256" key="1">
    <source>
        <dbReference type="ARBA" id="ARBA00001931"/>
    </source>
</evidence>
<evidence type="ECO:0000256" key="2">
    <source>
        <dbReference type="ARBA" id="ARBA00008156"/>
    </source>
</evidence>
<dbReference type="InterPro" id="IPR018391">
    <property type="entry name" value="PQQ_b-propeller_rpt"/>
</dbReference>
<keyword evidence="5" id="KW-0472">Membrane</keyword>
<dbReference type="SMART" id="SM00564">
    <property type="entry name" value="PQQ"/>
    <property type="match status" value="5"/>
</dbReference>
<feature type="transmembrane region" description="Helical" evidence="5">
    <location>
        <begin position="12"/>
        <end position="35"/>
    </location>
</feature>
<comment type="cofactor">
    <cofactor evidence="1">
        <name>pyrroloquinoline quinone</name>
        <dbReference type="ChEBI" id="CHEBI:58442"/>
    </cofactor>
</comment>
<evidence type="ECO:0000256" key="3">
    <source>
        <dbReference type="ARBA" id="ARBA00023002"/>
    </source>
</evidence>
<dbReference type="InterPro" id="IPR017511">
    <property type="entry name" value="PQQ_mDH"/>
</dbReference>
<keyword evidence="3" id="KW-0560">Oxidoreductase</keyword>
<dbReference type="CDD" id="cd10280">
    <property type="entry name" value="PQQ_mGDH"/>
    <property type="match status" value="1"/>
</dbReference>
<feature type="transmembrane region" description="Helical" evidence="5">
    <location>
        <begin position="41"/>
        <end position="58"/>
    </location>
</feature>
<comment type="caution">
    <text evidence="7">The sequence shown here is derived from an EMBL/GenBank/DDBJ whole genome shotgun (WGS) entry which is preliminary data.</text>
</comment>
<keyword evidence="5" id="KW-0812">Transmembrane</keyword>
<feature type="transmembrane region" description="Helical" evidence="5">
    <location>
        <begin position="87"/>
        <end position="108"/>
    </location>
</feature>
<dbReference type="Gene3D" id="2.140.10.10">
    <property type="entry name" value="Quinoprotein alcohol dehydrogenase-like superfamily"/>
    <property type="match status" value="2"/>
</dbReference>
<dbReference type="RefSeq" id="WP_399843039.1">
    <property type="nucleotide sequence ID" value="NZ_JBITWC010000007.1"/>
</dbReference>
<comment type="similarity">
    <text evidence="2">Belongs to the bacterial PQQ dehydrogenase family.</text>
</comment>
<protein>
    <submittedName>
        <fullName evidence="7">Membrane-bound PQQ-dependent dehydrogenase, glucose/quinate/shikimate family</fullName>
    </submittedName>
</protein>
<keyword evidence="8" id="KW-1185">Reference proteome</keyword>
<feature type="transmembrane region" description="Helical" evidence="5">
    <location>
        <begin position="120"/>
        <end position="140"/>
    </location>
</feature>
<organism evidence="7 8">
    <name type="scientific">Vreelandella lionensis</name>
    <dbReference type="NCBI Taxonomy" id="1144478"/>
    <lineage>
        <taxon>Bacteria</taxon>
        <taxon>Pseudomonadati</taxon>
        <taxon>Pseudomonadota</taxon>
        <taxon>Gammaproteobacteria</taxon>
        <taxon>Oceanospirillales</taxon>
        <taxon>Halomonadaceae</taxon>
        <taxon>Vreelandella</taxon>
    </lineage>
</organism>
<dbReference type="Proteomes" id="UP001614338">
    <property type="component" value="Unassembled WGS sequence"/>
</dbReference>
<reference evidence="7 8" key="1">
    <citation type="submission" date="2024-10" db="EMBL/GenBank/DDBJ databases">
        <title>The Natural Products Discovery Center: Release of the First 8490 Sequenced Strains for Exploring Actinobacteria Biosynthetic Diversity.</title>
        <authorList>
            <person name="Kalkreuter E."/>
            <person name="Kautsar S.A."/>
            <person name="Yang D."/>
            <person name="Bader C.D."/>
            <person name="Teijaro C.N."/>
            <person name="Fluegel L."/>
            <person name="Davis C.M."/>
            <person name="Simpson J.R."/>
            <person name="Lauterbach L."/>
            <person name="Steele A.D."/>
            <person name="Gui C."/>
            <person name="Meng S."/>
            <person name="Li G."/>
            <person name="Viehrig K."/>
            <person name="Ye F."/>
            <person name="Su P."/>
            <person name="Kiefer A.F."/>
            <person name="Nichols A."/>
            <person name="Cepeda A.J."/>
            <person name="Yan W."/>
            <person name="Fan B."/>
            <person name="Jiang Y."/>
            <person name="Adhikari A."/>
            <person name="Zheng C.-J."/>
            <person name="Schuster L."/>
            <person name="Cowan T.M."/>
            <person name="Smanski M.J."/>
            <person name="Chevrette M.G."/>
            <person name="De Carvalho L.P.S."/>
            <person name="Shen B."/>
        </authorList>
    </citation>
    <scope>NUCLEOTIDE SEQUENCE [LARGE SCALE GENOMIC DNA]</scope>
    <source>
        <strain evidence="7 8">NPDC077409</strain>
    </source>
</reference>
<name>A0ABW8BQJ0_9GAMM</name>
<dbReference type="PANTHER" id="PTHR32303">
    <property type="entry name" value="QUINOPROTEIN ALCOHOL DEHYDROGENASE (CYTOCHROME C)"/>
    <property type="match status" value="1"/>
</dbReference>
<dbReference type="PANTHER" id="PTHR32303:SF4">
    <property type="entry name" value="QUINOPROTEIN GLUCOSE DEHYDROGENASE"/>
    <property type="match status" value="1"/>
</dbReference>
<evidence type="ECO:0000313" key="7">
    <source>
        <dbReference type="EMBL" id="MFI8749485.1"/>
    </source>
</evidence>
<evidence type="ECO:0000259" key="6">
    <source>
        <dbReference type="Pfam" id="PF01011"/>
    </source>
</evidence>
<sequence length="862" mass="91673">MDEHTRARGKWPALVLGLLLALAGIALAVGGGQLLMLGGSAYYLIAGAGLVVAGLLLALRKGAALWLYALILFATLVWALWEVGLDWWQLVPRVAIPCLIGIIMLLPWWRKPLNSRGGSLALMASIGAAIIVAIASQFSYPGTVEGTIESANSTEAVNPAQVAGDDWPAYGGTNAGTHYSSLDQITPENVGELEEVWRIQTGDEPGPNAPPEITNQNTPLKVNDSLYICTSHSRAMALSPETGETLWEFDPNISTMGADDFSGWAHMTCRGLAYYDAANYDAANYASSNDEASNDDADNTDSSANDGTTPAEDGAAAARVLFDDGSQFDLDLAFLLFISGLGDSPASDDGGEAAMLSATDVMCPRRLYLPTADARLIALNADTGERCESFGNNGEVDLTNNIGEFSPGGYYSTSPATVTEDLVILGGHVTDNSSIDEPSGVIRAFDVHTGELVWNWDSGNPDDTAPLEEGETYTRGSPNVWAPISVDEELGLVYLPMGNATPDQYGADRSENDETYSAGLVALNLDDGQVAWVYQFVHHDLWDMDTPAQPVLIDLATENGTQPAVIQPTKQGSLYVLNRETGKPIVPIEEVPAPQGAIEGDWTAETQPRSALNLLPPPLTERDMWGASPFDQMMCRIQFRSLRYEGQYTPPSLEGSIVYPGNVGVMNWGGVAVDPERQALFTGAKYLAFVSTLVPRDQVQEGQGSASEQGLQPNEGAPYAVELGPLLSVLGLPCQAPSWGDVAGIDLQDAEVVWKHRNGTTRDSMPFGLPIGLNVGVPALGGPLTTSGGVSFLSGTLDQYLRGYDITTGEELYKARLPAGGQATPMTYTGADGRQYVVVTAGGHGTFGTKMGDYVIGYALPE</sequence>
<feature type="domain" description="Pyrrolo-quinoline quinone repeat" evidence="6">
    <location>
        <begin position="361"/>
        <end position="837"/>
    </location>
</feature>
<dbReference type="SUPFAM" id="SSF50998">
    <property type="entry name" value="Quinoprotein alcohol dehydrogenase-like"/>
    <property type="match status" value="1"/>
</dbReference>
<proteinExistence type="inferred from homology"/>
<dbReference type="Pfam" id="PF01011">
    <property type="entry name" value="PQQ"/>
    <property type="match status" value="2"/>
</dbReference>
<feature type="region of interest" description="Disordered" evidence="4">
    <location>
        <begin position="287"/>
        <end position="311"/>
    </location>
</feature>
<dbReference type="InterPro" id="IPR002372">
    <property type="entry name" value="PQQ_rpt_dom"/>
</dbReference>
<evidence type="ECO:0000313" key="8">
    <source>
        <dbReference type="Proteomes" id="UP001614338"/>
    </source>
</evidence>
<evidence type="ECO:0000256" key="5">
    <source>
        <dbReference type="SAM" id="Phobius"/>
    </source>
</evidence>
<evidence type="ECO:0000256" key="4">
    <source>
        <dbReference type="SAM" id="MobiDB-lite"/>
    </source>
</evidence>
<accession>A0ABW8BQJ0</accession>
<dbReference type="InterPro" id="IPR011047">
    <property type="entry name" value="Quinoprotein_ADH-like_sf"/>
</dbReference>
<dbReference type="EMBL" id="JBITWC010000007">
    <property type="protein sequence ID" value="MFI8749485.1"/>
    <property type="molecule type" value="Genomic_DNA"/>
</dbReference>
<feature type="transmembrane region" description="Helical" evidence="5">
    <location>
        <begin position="65"/>
        <end position="81"/>
    </location>
</feature>
<gene>
    <name evidence="7" type="ORF">ACIGG6_05715</name>
</gene>